<dbReference type="GO" id="GO:0006325">
    <property type="term" value="P:chromatin organization"/>
    <property type="evidence" value="ECO:0007669"/>
    <property type="project" value="UniProtKB-KW"/>
</dbReference>
<evidence type="ECO:0000256" key="11">
    <source>
        <dbReference type="ARBA" id="ARBA00023204"/>
    </source>
</evidence>
<evidence type="ECO:0000256" key="15">
    <source>
        <dbReference type="SAM" id="Coils"/>
    </source>
</evidence>
<dbReference type="GO" id="GO:0035861">
    <property type="term" value="C:site of double-strand break"/>
    <property type="evidence" value="ECO:0000318"/>
    <property type="project" value="GO_Central"/>
</dbReference>
<dbReference type="AlphaFoldDB" id="A0A287BQB1"/>
<keyword evidence="15" id="KW-0175">Coiled coil</keyword>
<dbReference type="STRING" id="9823.ENSSSCP00000058616"/>
<dbReference type="InParanoid" id="A0A287BQB1"/>
<dbReference type="GO" id="GO:0031491">
    <property type="term" value="F:nucleosome binding"/>
    <property type="evidence" value="ECO:0000318"/>
    <property type="project" value="GO_Central"/>
</dbReference>
<dbReference type="GO" id="GO:0006302">
    <property type="term" value="P:double-strand break repair"/>
    <property type="evidence" value="ECO:0000318"/>
    <property type="project" value="GO_Central"/>
</dbReference>
<dbReference type="GO" id="GO:0005634">
    <property type="term" value="C:nucleus"/>
    <property type="evidence" value="ECO:0000318"/>
    <property type="project" value="GO_Central"/>
</dbReference>
<feature type="region of interest" description="Disordered" evidence="16">
    <location>
        <begin position="150"/>
        <end position="221"/>
    </location>
</feature>
<dbReference type="CDD" id="cd22265">
    <property type="entry name" value="UDM1_RNF168"/>
    <property type="match status" value="1"/>
</dbReference>
<evidence type="ECO:0000256" key="12">
    <source>
        <dbReference type="ARBA" id="ARBA00023242"/>
    </source>
</evidence>
<evidence type="ECO:0000256" key="5">
    <source>
        <dbReference type="ARBA" id="ARBA00022723"/>
    </source>
</evidence>
<comment type="subcellular location">
    <subcellularLocation>
        <location evidence="2">Nucleus</location>
    </subcellularLocation>
</comment>
<evidence type="ECO:0000256" key="8">
    <source>
        <dbReference type="ARBA" id="ARBA00022786"/>
    </source>
</evidence>
<evidence type="ECO:0000256" key="2">
    <source>
        <dbReference type="ARBA" id="ARBA00004123"/>
    </source>
</evidence>
<keyword evidence="9" id="KW-0862">Zinc</keyword>
<dbReference type="Gene3D" id="3.30.40.10">
    <property type="entry name" value="Zinc/RING finger domain, C3HC4 (zinc finger)"/>
    <property type="match status" value="1"/>
</dbReference>
<evidence type="ECO:0000256" key="3">
    <source>
        <dbReference type="ARBA" id="ARBA00012483"/>
    </source>
</evidence>
<keyword evidence="19" id="KW-1185">Reference proteome</keyword>
<dbReference type="InterPro" id="IPR018957">
    <property type="entry name" value="Znf_C3HC4_RING-type"/>
</dbReference>
<dbReference type="GO" id="GO:0008270">
    <property type="term" value="F:zinc ion binding"/>
    <property type="evidence" value="ECO:0007669"/>
    <property type="project" value="UniProtKB-KW"/>
</dbReference>
<evidence type="ECO:0000259" key="17">
    <source>
        <dbReference type="Pfam" id="PF00097"/>
    </source>
</evidence>
<keyword evidence="10" id="KW-0156">Chromatin regulator</keyword>
<dbReference type="GO" id="GO:0009314">
    <property type="term" value="P:response to radiation"/>
    <property type="evidence" value="ECO:0007669"/>
    <property type="project" value="UniProtKB-ARBA"/>
</dbReference>
<dbReference type="EC" id="2.3.2.27" evidence="3"/>
<keyword evidence="6" id="KW-0227">DNA damage</keyword>
<evidence type="ECO:0000256" key="1">
    <source>
        <dbReference type="ARBA" id="ARBA00000900"/>
    </source>
</evidence>
<dbReference type="SMR" id="A0A287BQB1"/>
<dbReference type="Proteomes" id="UP000008227">
    <property type="component" value="Chromosome 14"/>
</dbReference>
<dbReference type="PANTHER" id="PTHR23328">
    <property type="entry name" value="RING-TYPE DOMAIN-CONTAINING PROTEIN"/>
    <property type="match status" value="1"/>
</dbReference>
<keyword evidence="11" id="KW-0234">DNA repair</keyword>
<feature type="compositionally biased region" description="Polar residues" evidence="16">
    <location>
        <begin position="153"/>
        <end position="165"/>
    </location>
</feature>
<name>A0A287BQB1_PIG</name>
<evidence type="ECO:0000256" key="9">
    <source>
        <dbReference type="ARBA" id="ARBA00022833"/>
    </source>
</evidence>
<dbReference type="GO" id="GO:0004842">
    <property type="term" value="F:ubiquitin-protein transferase activity"/>
    <property type="evidence" value="ECO:0000318"/>
    <property type="project" value="GO_Central"/>
</dbReference>
<keyword evidence="7" id="KW-0863">Zinc-finger</keyword>
<evidence type="ECO:0000313" key="19">
    <source>
        <dbReference type="Proteomes" id="UP000008227"/>
    </source>
</evidence>
<evidence type="ECO:0000256" key="4">
    <source>
        <dbReference type="ARBA" id="ARBA00022679"/>
    </source>
</evidence>
<organism evidence="18 19">
    <name type="scientific">Sus scrofa</name>
    <name type="common">Pig</name>
    <dbReference type="NCBI Taxonomy" id="9823"/>
    <lineage>
        <taxon>Eukaryota</taxon>
        <taxon>Metazoa</taxon>
        <taxon>Chordata</taxon>
        <taxon>Craniata</taxon>
        <taxon>Vertebrata</taxon>
        <taxon>Euteleostomi</taxon>
        <taxon>Mammalia</taxon>
        <taxon>Eutheria</taxon>
        <taxon>Laurasiatheria</taxon>
        <taxon>Artiodactyla</taxon>
        <taxon>Suina</taxon>
        <taxon>Suidae</taxon>
        <taxon>Sus</taxon>
    </lineage>
</organism>
<dbReference type="GO" id="GO:1902494">
    <property type="term" value="C:catalytic complex"/>
    <property type="evidence" value="ECO:0007669"/>
    <property type="project" value="UniProtKB-ARBA"/>
</dbReference>
<proteinExistence type="predicted"/>
<dbReference type="InterPro" id="IPR051657">
    <property type="entry name" value="RNF168/RNF169_E3_ubiq-ligase"/>
</dbReference>
<evidence type="ECO:0000313" key="18">
    <source>
        <dbReference type="Ensembl" id="ENSSSCP00000058616.2"/>
    </source>
</evidence>
<evidence type="ECO:0000256" key="6">
    <source>
        <dbReference type="ARBA" id="ARBA00022763"/>
    </source>
</evidence>
<keyword evidence="8" id="KW-0833">Ubl conjugation pathway</keyword>
<reference evidence="18" key="4">
    <citation type="submission" date="2025-09" db="UniProtKB">
        <authorList>
            <consortium name="Ensembl"/>
        </authorList>
    </citation>
    <scope>IDENTIFICATION</scope>
</reference>
<dbReference type="GeneTree" id="ENSGT00940000153680"/>
<feature type="coiled-coil region" evidence="15">
    <location>
        <begin position="104"/>
        <end position="133"/>
    </location>
</feature>
<evidence type="ECO:0000256" key="14">
    <source>
        <dbReference type="ARBA" id="ARBA00079844"/>
    </source>
</evidence>
<dbReference type="InterPro" id="IPR013083">
    <property type="entry name" value="Znf_RING/FYVE/PHD"/>
</dbReference>
<keyword evidence="4" id="KW-0808">Transferase</keyword>
<feature type="compositionally biased region" description="Basic and acidic residues" evidence="16">
    <location>
        <begin position="200"/>
        <end position="212"/>
    </location>
</feature>
<dbReference type="Ensembl" id="ENSSSCT00000061561.2">
    <property type="protein sequence ID" value="ENSSSCP00000058616.2"/>
    <property type="gene ID" value="ENSSSCG00000034592.2"/>
</dbReference>
<dbReference type="SUPFAM" id="SSF57850">
    <property type="entry name" value="RING/U-box"/>
    <property type="match status" value="1"/>
</dbReference>
<comment type="catalytic activity">
    <reaction evidence="1">
        <text>S-ubiquitinyl-[E2 ubiquitin-conjugating enzyme]-L-cysteine + [acceptor protein]-L-lysine = [E2 ubiquitin-conjugating enzyme]-L-cysteine + N(6)-ubiquitinyl-[acceptor protein]-L-lysine.</text>
        <dbReference type="EC" id="2.3.2.27"/>
    </reaction>
</comment>
<feature type="compositionally biased region" description="Polar residues" evidence="16">
    <location>
        <begin position="173"/>
        <end position="198"/>
    </location>
</feature>
<keyword evidence="5" id="KW-0479">Metal-binding</keyword>
<dbReference type="Pfam" id="PF00097">
    <property type="entry name" value="zf-C3HC4"/>
    <property type="match status" value="1"/>
</dbReference>
<dbReference type="Bgee" id="ENSSSCG00000034592">
    <property type="expression patterns" value="Expressed in caecum and 26 other cell types or tissues"/>
</dbReference>
<reference evidence="19" key="1">
    <citation type="submission" date="2009-11" db="EMBL/GenBank/DDBJ databases">
        <authorList>
            <consortium name="Porcine genome sequencing project"/>
        </authorList>
    </citation>
    <scope>NUCLEOTIDE SEQUENCE [LARGE SCALE GENOMIC DNA]</scope>
    <source>
        <strain evidence="19">Duroc</strain>
    </source>
</reference>
<sequence length="282" mass="32065">MPMPDLAEILLEPVTLPCNHTLCKPCFQWTVEKADLFCPFCCRWVSLWTQHHARTNSLVNMELWKIIQKHYPKEGKLRASGQESEEIVDDYQPACLLSKPGELRREYEEELNKVEAENRQRELEEQLKSDEGLARKLSLHINNFCEGNVLASPLNSKKSDPVTTKSQKKSKNKPANTGAIQTYLSPKSQLGSTSQSEVVQEDRKSSMSKEADGSNVKNSTWQDMEIEDDMPILSPQICLDVQEQGTKSSMESPMPQLCASGREWCHEGKIKTKTVMRKCYVS</sequence>
<evidence type="ECO:0000256" key="10">
    <source>
        <dbReference type="ARBA" id="ARBA00022853"/>
    </source>
</evidence>
<keyword evidence="12" id="KW-0539">Nucleus</keyword>
<accession>A0A287BQB1</accession>
<evidence type="ECO:0000256" key="7">
    <source>
        <dbReference type="ARBA" id="ARBA00022771"/>
    </source>
</evidence>
<evidence type="ECO:0000256" key="16">
    <source>
        <dbReference type="SAM" id="MobiDB-lite"/>
    </source>
</evidence>
<feature type="domain" description="Zinc finger C3HC4 RING-type" evidence="17">
    <location>
        <begin position="10"/>
        <end position="41"/>
    </location>
</feature>
<dbReference type="GO" id="GO:0061630">
    <property type="term" value="F:ubiquitin protein ligase activity"/>
    <property type="evidence" value="ECO:0007669"/>
    <property type="project" value="UniProtKB-EC"/>
</dbReference>
<evidence type="ECO:0000256" key="13">
    <source>
        <dbReference type="ARBA" id="ARBA00077266"/>
    </source>
</evidence>
<dbReference type="PANTHER" id="PTHR23328:SF1">
    <property type="entry name" value="E3 UBIQUITIN-PROTEIN LIGASE RNF168"/>
    <property type="match status" value="1"/>
</dbReference>
<reference evidence="18" key="3">
    <citation type="submission" date="2025-08" db="UniProtKB">
        <authorList>
            <consortium name="Ensembl"/>
        </authorList>
    </citation>
    <scope>IDENTIFICATION</scope>
</reference>
<dbReference type="FunFam" id="3.30.40.10:FF:000466">
    <property type="entry name" value="E3 ubiquitin-protein ligase RNF168"/>
    <property type="match status" value="1"/>
</dbReference>
<reference evidence="18" key="2">
    <citation type="journal article" date="2020" name="Gigascience">
        <title>An improved pig reference genome sequence to enable pig genetics and genomics research.</title>
        <authorList>
            <person name="Warr A."/>
            <person name="Affara N."/>
            <person name="Aken B."/>
            <person name="Beiki H."/>
            <person name="Bickhart D.M."/>
            <person name="Billis K."/>
            <person name="Chow W."/>
            <person name="Eory L."/>
            <person name="Finlayson H.A."/>
            <person name="Flicek P."/>
            <person name="Giron C.G."/>
            <person name="Griffin D.K."/>
            <person name="Hall R."/>
            <person name="Hannum G."/>
            <person name="Hourlier T."/>
            <person name="Howe K."/>
            <person name="Hume D.A."/>
            <person name="Izuogu O."/>
            <person name="Kim K."/>
            <person name="Koren S."/>
            <person name="Liu H."/>
            <person name="Manchanda N."/>
            <person name="Martin F.J."/>
            <person name="Nonneman D.J."/>
            <person name="O'Connor R.E."/>
            <person name="Phillippy A.M."/>
            <person name="Rohrer G.A."/>
            <person name="Rosen B.D."/>
            <person name="Rund L.A."/>
            <person name="Sargent C.A."/>
            <person name="Schook L.B."/>
            <person name="Schroeder S.G."/>
            <person name="Schwartz A.S."/>
            <person name="Skinner B.M."/>
            <person name="Talbot R."/>
            <person name="Tseng E."/>
            <person name="Tuggle C.K."/>
            <person name="Watson M."/>
            <person name="Smith T.P.L."/>
            <person name="Archibald A.L."/>
        </authorList>
    </citation>
    <scope>NUCLEOTIDE SEQUENCE [LARGE SCALE GENOMIC DNA]</scope>
    <source>
        <strain evidence="18">Duroc</strain>
    </source>
</reference>
<protein>
    <recommendedName>
        <fullName evidence="3">RING-type E3 ubiquitin transferase</fullName>
        <ecNumber evidence="3">2.3.2.27</ecNumber>
    </recommendedName>
    <alternativeName>
        <fullName evidence="13 14">RING-type E3 ubiquitin transferase RNF168</fullName>
    </alternativeName>
</protein>